<dbReference type="AlphaFoldDB" id="A0A517P9E1"/>
<proteinExistence type="predicted"/>
<dbReference type="PANTHER" id="PTHR36121:SF1">
    <property type="entry name" value="PROTEIN SXY"/>
    <property type="match status" value="1"/>
</dbReference>
<dbReference type="KEGG" id="acaf:CA12_20820"/>
<dbReference type="Gene3D" id="1.10.150.20">
    <property type="entry name" value="5' to 3' exonuclease, C-terminal subdomain"/>
    <property type="match status" value="1"/>
</dbReference>
<dbReference type="EMBL" id="CP036265">
    <property type="protein sequence ID" value="QDT15984.1"/>
    <property type="molecule type" value="Genomic_DNA"/>
</dbReference>
<name>A0A517P9E1_9PLAN</name>
<dbReference type="Proteomes" id="UP000318741">
    <property type="component" value="Chromosome"/>
</dbReference>
<dbReference type="PANTHER" id="PTHR36121">
    <property type="entry name" value="PROTEIN SXY"/>
    <property type="match status" value="1"/>
</dbReference>
<gene>
    <name evidence="2" type="ORF">CA12_20820</name>
</gene>
<sequence>MSDLATLPHLDETAVRLLKKAGIDSAAALREAGAADAFNAVKAHGLQPSEDLLWAIEGALTGTEPHDLSADRRNDLLHQTGELLS</sequence>
<dbReference type="OrthoDB" id="7067520at2"/>
<dbReference type="InterPro" id="IPR047525">
    <property type="entry name" value="TfoX-like"/>
</dbReference>
<dbReference type="RefSeq" id="WP_145358869.1">
    <property type="nucleotide sequence ID" value="NZ_CP036265.1"/>
</dbReference>
<evidence type="ECO:0000313" key="2">
    <source>
        <dbReference type="EMBL" id="QDT15984.1"/>
    </source>
</evidence>
<dbReference type="InterPro" id="IPR007077">
    <property type="entry name" value="TfoX_C"/>
</dbReference>
<evidence type="ECO:0000259" key="1">
    <source>
        <dbReference type="Pfam" id="PF04994"/>
    </source>
</evidence>
<evidence type="ECO:0000313" key="3">
    <source>
        <dbReference type="Proteomes" id="UP000318741"/>
    </source>
</evidence>
<reference evidence="2 3" key="1">
    <citation type="submission" date="2019-02" db="EMBL/GenBank/DDBJ databases">
        <title>Deep-cultivation of Planctomycetes and their phenomic and genomic characterization uncovers novel biology.</title>
        <authorList>
            <person name="Wiegand S."/>
            <person name="Jogler M."/>
            <person name="Boedeker C."/>
            <person name="Pinto D."/>
            <person name="Vollmers J."/>
            <person name="Rivas-Marin E."/>
            <person name="Kohn T."/>
            <person name="Peeters S.H."/>
            <person name="Heuer A."/>
            <person name="Rast P."/>
            <person name="Oberbeckmann S."/>
            <person name="Bunk B."/>
            <person name="Jeske O."/>
            <person name="Meyerdierks A."/>
            <person name="Storesund J.E."/>
            <person name="Kallscheuer N."/>
            <person name="Luecker S."/>
            <person name="Lage O.M."/>
            <person name="Pohl T."/>
            <person name="Merkel B.J."/>
            <person name="Hornburger P."/>
            <person name="Mueller R.-W."/>
            <person name="Bruemmer F."/>
            <person name="Labrenz M."/>
            <person name="Spormann A.M."/>
            <person name="Op den Camp H."/>
            <person name="Overmann J."/>
            <person name="Amann R."/>
            <person name="Jetten M.S.M."/>
            <person name="Mascher T."/>
            <person name="Medema M.H."/>
            <person name="Devos D.P."/>
            <person name="Kaster A.-K."/>
            <person name="Ovreas L."/>
            <person name="Rohde M."/>
            <person name="Galperin M.Y."/>
            <person name="Jogler C."/>
        </authorList>
    </citation>
    <scope>NUCLEOTIDE SEQUENCE [LARGE SCALE GENOMIC DNA]</scope>
    <source>
        <strain evidence="2 3">CA12</strain>
    </source>
</reference>
<dbReference type="Pfam" id="PF04994">
    <property type="entry name" value="TfoX_C"/>
    <property type="match status" value="1"/>
</dbReference>
<protein>
    <recommendedName>
        <fullName evidence="1">TfoX C-terminal domain-containing protein</fullName>
    </recommendedName>
</protein>
<accession>A0A517P9E1</accession>
<keyword evidence="3" id="KW-1185">Reference proteome</keyword>
<organism evidence="2 3">
    <name type="scientific">Alienimonas californiensis</name>
    <dbReference type="NCBI Taxonomy" id="2527989"/>
    <lineage>
        <taxon>Bacteria</taxon>
        <taxon>Pseudomonadati</taxon>
        <taxon>Planctomycetota</taxon>
        <taxon>Planctomycetia</taxon>
        <taxon>Planctomycetales</taxon>
        <taxon>Planctomycetaceae</taxon>
        <taxon>Alienimonas</taxon>
    </lineage>
</organism>
<feature type="domain" description="TfoX C-terminal" evidence="1">
    <location>
        <begin position="3"/>
        <end position="79"/>
    </location>
</feature>